<protein>
    <submittedName>
        <fullName evidence="3">Uncharacterized protein</fullName>
    </submittedName>
</protein>
<dbReference type="GeneID" id="37003696"/>
<dbReference type="Pfam" id="PF21666">
    <property type="entry name" value="DUF4246_N"/>
    <property type="match status" value="1"/>
</dbReference>
<dbReference type="PANTHER" id="PTHR33119">
    <property type="entry name" value="IFI3P"/>
    <property type="match status" value="1"/>
</dbReference>
<dbReference type="EMBL" id="PKFP01000004">
    <property type="protein sequence ID" value="PVH15841.1"/>
    <property type="molecule type" value="Genomic_DNA"/>
</dbReference>
<dbReference type="InterPro" id="IPR049207">
    <property type="entry name" value="DUF4246_N"/>
</dbReference>
<dbReference type="Pfam" id="PF14033">
    <property type="entry name" value="DUF4246"/>
    <property type="match status" value="1"/>
</dbReference>
<evidence type="ECO:0000259" key="2">
    <source>
        <dbReference type="Pfam" id="PF21666"/>
    </source>
</evidence>
<proteinExistence type="predicted"/>
<comment type="caution">
    <text evidence="3">The sequence shown here is derived from an EMBL/GenBank/DDBJ whole genome shotgun (WGS) entry which is preliminary data.</text>
</comment>
<evidence type="ECO:0000259" key="1">
    <source>
        <dbReference type="Pfam" id="PF14033"/>
    </source>
</evidence>
<evidence type="ECO:0000313" key="3">
    <source>
        <dbReference type="EMBL" id="PVH15841.1"/>
    </source>
</evidence>
<gene>
    <name evidence="3" type="ORF">CXQ87_003696</name>
</gene>
<feature type="domain" description="DUF4246" evidence="1">
    <location>
        <begin position="71"/>
        <end position="472"/>
    </location>
</feature>
<reference evidence="3 4" key="1">
    <citation type="submission" date="2017-12" db="EMBL/GenBank/DDBJ databases">
        <title>Genome Sequence of the Amphotericin B-resistant Candida duobushaemulonii strain, B09383.</title>
        <authorList>
            <person name="Chow N.A."/>
            <person name="Gade L."/>
            <person name="Batra D."/>
            <person name="Rowe L.A."/>
            <person name="Loparev V.N."/>
            <person name="Litvintseva A.P."/>
        </authorList>
    </citation>
    <scope>NUCLEOTIDE SEQUENCE [LARGE SCALE GENOMIC DNA]</scope>
    <source>
        <strain evidence="3 4">B09383</strain>
    </source>
</reference>
<dbReference type="RefSeq" id="XP_025336781.1">
    <property type="nucleotide sequence ID" value="XM_025482163.1"/>
</dbReference>
<dbReference type="PANTHER" id="PTHR33119:SF1">
    <property type="entry name" value="FE2OG DIOXYGENASE DOMAIN-CONTAINING PROTEIN"/>
    <property type="match status" value="1"/>
</dbReference>
<dbReference type="Proteomes" id="UP000244406">
    <property type="component" value="Unassembled WGS sequence"/>
</dbReference>
<keyword evidence="4" id="KW-1185">Reference proteome</keyword>
<accession>A0A2V1AG49</accession>
<feature type="domain" description="DUF4246" evidence="2">
    <location>
        <begin position="4"/>
        <end position="58"/>
    </location>
</feature>
<organism evidence="3 4">
    <name type="scientific">Candidozyma duobushaemuli</name>
    <dbReference type="NCBI Taxonomy" id="1231522"/>
    <lineage>
        <taxon>Eukaryota</taxon>
        <taxon>Fungi</taxon>
        <taxon>Dikarya</taxon>
        <taxon>Ascomycota</taxon>
        <taxon>Saccharomycotina</taxon>
        <taxon>Pichiomycetes</taxon>
        <taxon>Metschnikowiaceae</taxon>
        <taxon>Candidozyma</taxon>
    </lineage>
</organism>
<name>A0A2V1AG49_9ASCO</name>
<sequence>MSASVLKHPWWIAFSSLGNSARYLDEWLIVELSYTIRQKPEWERKYKDPTILAKWKSEFLASNPKTKHPEEVFDYAAEELKWYEELQAQVGRGFQFGPDDKILYSDGAVSEKDEKDFADLASKFEYAIIEKDYHPGSDDLVVDLVHPSLYHLVYNRTKILNNGKLETAQFEEAIKAVKKGVADYGVSKKFQWLPALMKLDDEKQFTFGSYINNLHPLKNAELYGSIAKIFNSAVPAINMSLARYQSKEYVRIPTADFGEYYTEGYDKYEEKLEDLIDEGADEEEFEAWEKGKRAYYREFKPKYDNAPKTKPFELRDLESLKVIVKLANIELTPEKPEYKGGSWHVEGTINEDIVATVLYYYDMDNIEESRLSFKYAFEDPHYDQGDECYCEDFYGIKNEDKMTRVIGNVVAQKGRITVFTNSFQHHVDAFKLKDATKPGYRKILCFFLVDPYNTEVKATDVVPFQNEKWANDRVLMEKFFPGIDAKDLATMTEKEAKDYRDELIAERKVIIEDDEDYENAYTRTFFLCEH</sequence>
<evidence type="ECO:0000313" key="4">
    <source>
        <dbReference type="Proteomes" id="UP000244406"/>
    </source>
</evidence>
<dbReference type="VEuPathDB" id="FungiDB:CXQ87_003696"/>
<dbReference type="AlphaFoldDB" id="A0A2V1AG49"/>
<dbReference type="InterPro" id="IPR025340">
    <property type="entry name" value="DUF4246"/>
</dbReference>
<dbReference type="InterPro" id="IPR049192">
    <property type="entry name" value="DUF4246_C"/>
</dbReference>